<proteinExistence type="predicted"/>
<evidence type="ECO:0000313" key="2">
    <source>
        <dbReference type="Proteomes" id="UP000192328"/>
    </source>
</evidence>
<gene>
    <name evidence="1" type="ORF">SAMN06297397_2706</name>
</gene>
<evidence type="ECO:0000313" key="1">
    <source>
        <dbReference type="EMBL" id="SMC81460.1"/>
    </source>
</evidence>
<organism evidence="1 2">
    <name type="scientific">Aristaeella lactis</name>
    <dbReference type="NCBI Taxonomy" id="3046383"/>
    <lineage>
        <taxon>Bacteria</taxon>
        <taxon>Bacillati</taxon>
        <taxon>Bacillota</taxon>
        <taxon>Clostridia</taxon>
        <taxon>Eubacteriales</taxon>
        <taxon>Aristaeellaceae</taxon>
        <taxon>Aristaeella</taxon>
    </lineage>
</organism>
<comment type="caution">
    <text evidence="1">The sequence shown here is derived from an EMBL/GenBank/DDBJ whole genome shotgun (WGS) entry which is preliminary data.</text>
</comment>
<protein>
    <submittedName>
        <fullName evidence="1">5'-deoxynucleotidase</fullName>
    </submittedName>
</protein>
<sequence length="195" mass="22352">MSFPFFAYLSRLKLIRRWSLMRNTVPENDAEHSLQVAMIAHAIAVIARDRYGKQVNPEHVLSLAVYHDATEVMTGDLPTPVKYHNDELRGAYHQLEDLSADRLLTLLPDDMKPAFTPYMKQEAGYEHTLVKAADRISACIKCMEEQRAGNREFDYAAENIRKSIANIDLPEVKDFLTDFLPAFDMTLDELNHPSR</sequence>
<accession>A0AC61PPL1</accession>
<keyword evidence="2" id="KW-1185">Reference proteome</keyword>
<name>A0AC61PPL1_9FIRM</name>
<dbReference type="EMBL" id="FWXZ01000006">
    <property type="protein sequence ID" value="SMC81460.1"/>
    <property type="molecule type" value="Genomic_DNA"/>
</dbReference>
<dbReference type="Proteomes" id="UP000192328">
    <property type="component" value="Unassembled WGS sequence"/>
</dbReference>
<reference evidence="1" key="1">
    <citation type="submission" date="2017-04" db="EMBL/GenBank/DDBJ databases">
        <authorList>
            <person name="Varghese N."/>
            <person name="Submissions S."/>
        </authorList>
    </citation>
    <scope>NUCLEOTIDE SEQUENCE</scope>
    <source>
        <strain evidence="1">WTE2008</strain>
    </source>
</reference>